<dbReference type="GeneID" id="89978258"/>
<feature type="chain" id="PRO_5043463002" description="GPI-anchored surface protein" evidence="1">
    <location>
        <begin position="24"/>
        <end position="209"/>
    </location>
</feature>
<dbReference type="AlphaFoldDB" id="A0AAV9NKB2"/>
<proteinExistence type="predicted"/>
<keyword evidence="3" id="KW-1185">Reference proteome</keyword>
<name>A0AAV9NKB2_9EURO</name>
<comment type="caution">
    <text evidence="2">The sequence shown here is derived from an EMBL/GenBank/DDBJ whole genome shotgun (WGS) entry which is preliminary data.</text>
</comment>
<evidence type="ECO:0008006" key="4">
    <source>
        <dbReference type="Google" id="ProtNLM"/>
    </source>
</evidence>
<dbReference type="EMBL" id="JAVRRD010000004">
    <property type="protein sequence ID" value="KAK5060215.1"/>
    <property type="molecule type" value="Genomic_DNA"/>
</dbReference>
<evidence type="ECO:0000313" key="2">
    <source>
        <dbReference type="EMBL" id="KAK5060215.1"/>
    </source>
</evidence>
<keyword evidence="1" id="KW-0732">Signal</keyword>
<reference evidence="2 3" key="1">
    <citation type="submission" date="2023-08" db="EMBL/GenBank/DDBJ databases">
        <title>Black Yeasts Isolated from many extreme environments.</title>
        <authorList>
            <person name="Coleine C."/>
            <person name="Stajich J.E."/>
            <person name="Selbmann L."/>
        </authorList>
    </citation>
    <scope>NUCLEOTIDE SEQUENCE [LARGE SCALE GENOMIC DNA]</scope>
    <source>
        <strain evidence="2 3">CCFEE 5792</strain>
    </source>
</reference>
<sequence length="209" mass="21792">MPDSWRSLVSLTILVFLSCLSSAQSPCGTDQNPYCAGDALFEQLCCSYPNVCYWANRDGQPACCPYGQVCDGLAPYSTRTTFITPITITSTRPTTITTAPPRSTITSYVSGGGVVVVTVTNPPPTVTSFISGWCQNGPCQTVTSGVVGVYSTITSGVVGVYSTVTQEVGQAFSSVSGVLVGNEASRTTNAATWVLITAVALNIALINFG</sequence>
<dbReference type="Proteomes" id="UP001358417">
    <property type="component" value="Unassembled WGS sequence"/>
</dbReference>
<dbReference type="RefSeq" id="XP_064710036.1">
    <property type="nucleotide sequence ID" value="XM_064853637.1"/>
</dbReference>
<accession>A0AAV9NKB2</accession>
<gene>
    <name evidence="2" type="ORF">LTR84_010100</name>
</gene>
<feature type="signal peptide" evidence="1">
    <location>
        <begin position="1"/>
        <end position="23"/>
    </location>
</feature>
<dbReference type="PROSITE" id="PS51257">
    <property type="entry name" value="PROKAR_LIPOPROTEIN"/>
    <property type="match status" value="1"/>
</dbReference>
<evidence type="ECO:0000256" key="1">
    <source>
        <dbReference type="SAM" id="SignalP"/>
    </source>
</evidence>
<evidence type="ECO:0000313" key="3">
    <source>
        <dbReference type="Proteomes" id="UP001358417"/>
    </source>
</evidence>
<organism evidence="2 3">
    <name type="scientific">Exophiala bonariae</name>
    <dbReference type="NCBI Taxonomy" id="1690606"/>
    <lineage>
        <taxon>Eukaryota</taxon>
        <taxon>Fungi</taxon>
        <taxon>Dikarya</taxon>
        <taxon>Ascomycota</taxon>
        <taxon>Pezizomycotina</taxon>
        <taxon>Eurotiomycetes</taxon>
        <taxon>Chaetothyriomycetidae</taxon>
        <taxon>Chaetothyriales</taxon>
        <taxon>Herpotrichiellaceae</taxon>
        <taxon>Exophiala</taxon>
    </lineage>
</organism>
<protein>
    <recommendedName>
        <fullName evidence="4">GPI-anchored surface protein</fullName>
    </recommendedName>
</protein>